<proteinExistence type="predicted"/>
<dbReference type="HOGENOM" id="CLU_1878620_0_0_1"/>
<name>J3LW03_ORYBR</name>
<evidence type="ECO:0000313" key="3">
    <source>
        <dbReference type="Proteomes" id="UP000006038"/>
    </source>
</evidence>
<evidence type="ECO:0000256" key="1">
    <source>
        <dbReference type="SAM" id="MobiDB-lite"/>
    </source>
</evidence>
<dbReference type="EnsemblPlants" id="OB04G13280.1">
    <property type="protein sequence ID" value="OB04G13280.1"/>
    <property type="gene ID" value="OB04G13280"/>
</dbReference>
<protein>
    <submittedName>
        <fullName evidence="2">Uncharacterized protein</fullName>
    </submittedName>
</protein>
<reference evidence="2" key="2">
    <citation type="submission" date="2013-04" db="UniProtKB">
        <authorList>
            <consortium name="EnsemblPlants"/>
        </authorList>
    </citation>
    <scope>IDENTIFICATION</scope>
</reference>
<feature type="compositionally biased region" description="Low complexity" evidence="1">
    <location>
        <begin position="89"/>
        <end position="102"/>
    </location>
</feature>
<feature type="region of interest" description="Disordered" evidence="1">
    <location>
        <begin position="51"/>
        <end position="102"/>
    </location>
</feature>
<keyword evidence="3" id="KW-1185">Reference proteome</keyword>
<evidence type="ECO:0000313" key="2">
    <source>
        <dbReference type="EnsemblPlants" id="OB04G13280.1"/>
    </source>
</evidence>
<sequence length="136" mass="15034">MKFPYSSKEVRTNPHCAATRSRTLPIADSRRPPHAEFCPLPPHATLCLPPSVRRSLMPPSAHGTPPAATSHHPVQAERRTPPGARRQQPAAGWPGAAGVVDGGQTLRHRLVSRCSVSRRRLTQRWNSCCLLYHRSN</sequence>
<accession>J3LW03</accession>
<dbReference type="Proteomes" id="UP000006038">
    <property type="component" value="Chromosome 4"/>
</dbReference>
<dbReference type="AlphaFoldDB" id="J3LW03"/>
<organism evidence="2">
    <name type="scientific">Oryza brachyantha</name>
    <name type="common">malo sina</name>
    <dbReference type="NCBI Taxonomy" id="4533"/>
    <lineage>
        <taxon>Eukaryota</taxon>
        <taxon>Viridiplantae</taxon>
        <taxon>Streptophyta</taxon>
        <taxon>Embryophyta</taxon>
        <taxon>Tracheophyta</taxon>
        <taxon>Spermatophyta</taxon>
        <taxon>Magnoliopsida</taxon>
        <taxon>Liliopsida</taxon>
        <taxon>Poales</taxon>
        <taxon>Poaceae</taxon>
        <taxon>BOP clade</taxon>
        <taxon>Oryzoideae</taxon>
        <taxon>Oryzeae</taxon>
        <taxon>Oryzinae</taxon>
        <taxon>Oryza</taxon>
    </lineage>
</organism>
<dbReference type="Gramene" id="OB04G13280.1">
    <property type="protein sequence ID" value="OB04G13280.1"/>
    <property type="gene ID" value="OB04G13280"/>
</dbReference>
<reference evidence="2" key="1">
    <citation type="journal article" date="2013" name="Nat. Commun.">
        <title>Whole-genome sequencing of Oryza brachyantha reveals mechanisms underlying Oryza genome evolution.</title>
        <authorList>
            <person name="Chen J."/>
            <person name="Huang Q."/>
            <person name="Gao D."/>
            <person name="Wang J."/>
            <person name="Lang Y."/>
            <person name="Liu T."/>
            <person name="Li B."/>
            <person name="Bai Z."/>
            <person name="Luis Goicoechea J."/>
            <person name="Liang C."/>
            <person name="Chen C."/>
            <person name="Zhang W."/>
            <person name="Sun S."/>
            <person name="Liao Y."/>
            <person name="Zhang X."/>
            <person name="Yang L."/>
            <person name="Song C."/>
            <person name="Wang M."/>
            <person name="Shi J."/>
            <person name="Liu G."/>
            <person name="Liu J."/>
            <person name="Zhou H."/>
            <person name="Zhou W."/>
            <person name="Yu Q."/>
            <person name="An N."/>
            <person name="Chen Y."/>
            <person name="Cai Q."/>
            <person name="Wang B."/>
            <person name="Liu B."/>
            <person name="Min J."/>
            <person name="Huang Y."/>
            <person name="Wu H."/>
            <person name="Li Z."/>
            <person name="Zhang Y."/>
            <person name="Yin Y."/>
            <person name="Song W."/>
            <person name="Jiang J."/>
            <person name="Jackson S.A."/>
            <person name="Wing R.A."/>
            <person name="Wang J."/>
            <person name="Chen M."/>
        </authorList>
    </citation>
    <scope>NUCLEOTIDE SEQUENCE [LARGE SCALE GENOMIC DNA]</scope>
    <source>
        <strain evidence="2">cv. IRGC 101232</strain>
    </source>
</reference>